<protein>
    <recommendedName>
        <fullName evidence="4">Transposase</fullName>
    </recommendedName>
</protein>
<organism evidence="2 3">
    <name type="scientific">Reticulibacter mediterranei</name>
    <dbReference type="NCBI Taxonomy" id="2778369"/>
    <lineage>
        <taxon>Bacteria</taxon>
        <taxon>Bacillati</taxon>
        <taxon>Chloroflexota</taxon>
        <taxon>Ktedonobacteria</taxon>
        <taxon>Ktedonobacterales</taxon>
        <taxon>Reticulibacteraceae</taxon>
        <taxon>Reticulibacter</taxon>
    </lineage>
</organism>
<feature type="coiled-coil region" evidence="1">
    <location>
        <begin position="90"/>
        <end position="124"/>
    </location>
</feature>
<dbReference type="RefSeq" id="WP_220201385.1">
    <property type="nucleotide sequence ID" value="NZ_BNJK01000001.1"/>
</dbReference>
<dbReference type="AlphaFoldDB" id="A0A8J3I7T0"/>
<keyword evidence="1" id="KW-0175">Coiled coil</keyword>
<name>A0A8J3I7T0_9CHLR</name>
<sequence length="137" mass="15658">MTRSWERNIDGLRAYAQEKAVETARRAEETIAHLLKEQHAVNFKTVTETAGISTAWLYGNEALKQRIMHPCLQQVPAVQIKIPRREQASSASKDTMIAALRQRIKKLKEENRALKQMVEVANGLLYQREGKLRESTS</sequence>
<reference evidence="2" key="1">
    <citation type="submission" date="2020-10" db="EMBL/GenBank/DDBJ databases">
        <title>Taxonomic study of unclassified bacteria belonging to the class Ktedonobacteria.</title>
        <authorList>
            <person name="Yabe S."/>
            <person name="Wang C.M."/>
            <person name="Zheng Y."/>
            <person name="Sakai Y."/>
            <person name="Cavaletti L."/>
            <person name="Monciardini P."/>
            <person name="Donadio S."/>
        </authorList>
    </citation>
    <scope>NUCLEOTIDE SEQUENCE</scope>
    <source>
        <strain evidence="2">ID150040</strain>
    </source>
</reference>
<evidence type="ECO:0000313" key="3">
    <source>
        <dbReference type="Proteomes" id="UP000597444"/>
    </source>
</evidence>
<dbReference type="InterPro" id="IPR046229">
    <property type="entry name" value="TnpC-like"/>
</dbReference>
<dbReference type="Pfam" id="PF19776">
    <property type="entry name" value="DUF6262"/>
    <property type="match status" value="1"/>
</dbReference>
<proteinExistence type="predicted"/>
<dbReference type="Proteomes" id="UP000597444">
    <property type="component" value="Unassembled WGS sequence"/>
</dbReference>
<comment type="caution">
    <text evidence="2">The sequence shown here is derived from an EMBL/GenBank/DDBJ whole genome shotgun (WGS) entry which is preliminary data.</text>
</comment>
<gene>
    <name evidence="2" type="ORF">KSF_004670</name>
</gene>
<evidence type="ECO:0000313" key="2">
    <source>
        <dbReference type="EMBL" id="GHO90419.1"/>
    </source>
</evidence>
<accession>A0A8J3I7T0</accession>
<evidence type="ECO:0008006" key="4">
    <source>
        <dbReference type="Google" id="ProtNLM"/>
    </source>
</evidence>
<evidence type="ECO:0000256" key="1">
    <source>
        <dbReference type="SAM" id="Coils"/>
    </source>
</evidence>
<keyword evidence="3" id="KW-1185">Reference proteome</keyword>
<dbReference type="EMBL" id="BNJK01000001">
    <property type="protein sequence ID" value="GHO90419.1"/>
    <property type="molecule type" value="Genomic_DNA"/>
</dbReference>